<evidence type="ECO:0000313" key="9">
    <source>
        <dbReference type="Proteomes" id="UP000006813"/>
    </source>
</evidence>
<feature type="transmembrane region" description="Helical" evidence="6">
    <location>
        <begin position="107"/>
        <end position="126"/>
    </location>
</feature>
<protein>
    <submittedName>
        <fullName evidence="8">Type-1 angiotensin II receptor-associated protein</fullName>
    </submittedName>
</protein>
<feature type="compositionally biased region" description="Basic and acidic residues" evidence="5">
    <location>
        <begin position="167"/>
        <end position="176"/>
    </location>
</feature>
<dbReference type="GO" id="GO:0008217">
    <property type="term" value="P:regulation of blood pressure"/>
    <property type="evidence" value="ECO:0007669"/>
    <property type="project" value="TreeGrafter"/>
</dbReference>
<dbReference type="PANTHER" id="PTHR16521">
    <property type="entry name" value="TYPE-1 ANGIOTENSIN II RECEPTOR-ASSOCIATED PROTEIN"/>
    <property type="match status" value="1"/>
</dbReference>
<accession>G5C508</accession>
<dbReference type="PANTHER" id="PTHR16521:SF3">
    <property type="entry name" value="TYPE-1 ANGIOTENSIN II RECEPTOR-ASSOCIATED PROTEIN"/>
    <property type="match status" value="1"/>
</dbReference>
<dbReference type="FunCoup" id="G5C508">
    <property type="interactions" value="870"/>
</dbReference>
<evidence type="ECO:0000256" key="4">
    <source>
        <dbReference type="ARBA" id="ARBA00023136"/>
    </source>
</evidence>
<keyword evidence="2 6" id="KW-0812">Transmembrane</keyword>
<evidence type="ECO:0000256" key="5">
    <source>
        <dbReference type="SAM" id="MobiDB-lite"/>
    </source>
</evidence>
<dbReference type="SMART" id="SM00805">
    <property type="entry name" value="AGTRAP"/>
    <property type="match status" value="1"/>
</dbReference>
<keyword evidence="4 6" id="KW-0472">Membrane</keyword>
<reference evidence="8 9" key="1">
    <citation type="journal article" date="2011" name="Nature">
        <title>Genome sequencing reveals insights into physiology and longevity of the naked mole rat.</title>
        <authorList>
            <person name="Kim E.B."/>
            <person name="Fang X."/>
            <person name="Fushan A.A."/>
            <person name="Huang Z."/>
            <person name="Lobanov A.V."/>
            <person name="Han L."/>
            <person name="Marino S.M."/>
            <person name="Sun X."/>
            <person name="Turanov A.A."/>
            <person name="Yang P."/>
            <person name="Yim S.H."/>
            <person name="Zhao X."/>
            <person name="Kasaikina M.V."/>
            <person name="Stoletzki N."/>
            <person name="Peng C."/>
            <person name="Polak P."/>
            <person name="Xiong Z."/>
            <person name="Kiezun A."/>
            <person name="Zhu Y."/>
            <person name="Chen Y."/>
            <person name="Kryukov G.V."/>
            <person name="Zhang Q."/>
            <person name="Peshkin L."/>
            <person name="Yang L."/>
            <person name="Bronson R.T."/>
            <person name="Buffenstein R."/>
            <person name="Wang B."/>
            <person name="Han C."/>
            <person name="Li Q."/>
            <person name="Chen L."/>
            <person name="Zhao W."/>
            <person name="Sunyaev S.R."/>
            <person name="Park T.J."/>
            <person name="Zhang G."/>
            <person name="Wang J."/>
            <person name="Gladyshev V.N."/>
        </authorList>
    </citation>
    <scope>NUCLEOTIDE SEQUENCE [LARGE SCALE GENOMIC DNA]</scope>
</reference>
<dbReference type="Pfam" id="PF06396">
    <property type="entry name" value="AGTRAP"/>
    <property type="match status" value="1"/>
</dbReference>
<evidence type="ECO:0000256" key="6">
    <source>
        <dbReference type="SAM" id="Phobius"/>
    </source>
</evidence>
<evidence type="ECO:0000256" key="7">
    <source>
        <dbReference type="SAM" id="SignalP"/>
    </source>
</evidence>
<dbReference type="eggNOG" id="ENOG502S36M">
    <property type="taxonomic scope" value="Eukaryota"/>
</dbReference>
<name>G5C508_HETGA</name>
<dbReference type="InParanoid" id="G5C508"/>
<dbReference type="EMBL" id="JH173407">
    <property type="protein sequence ID" value="EHB16619.1"/>
    <property type="molecule type" value="Genomic_DNA"/>
</dbReference>
<dbReference type="InterPro" id="IPR009436">
    <property type="entry name" value="AGTRAP"/>
</dbReference>
<dbReference type="AlphaFoldDB" id="G5C508"/>
<dbReference type="GO" id="GO:0038166">
    <property type="term" value="P:angiotensin-activated signaling pathway"/>
    <property type="evidence" value="ECO:0007669"/>
    <property type="project" value="InterPro"/>
</dbReference>
<feature type="chain" id="PRO_5003475153" evidence="7">
    <location>
        <begin position="20"/>
        <end position="176"/>
    </location>
</feature>
<evidence type="ECO:0000256" key="3">
    <source>
        <dbReference type="ARBA" id="ARBA00022989"/>
    </source>
</evidence>
<dbReference type="STRING" id="10181.G5C508"/>
<feature type="region of interest" description="Disordered" evidence="5">
    <location>
        <begin position="152"/>
        <end position="176"/>
    </location>
</feature>
<dbReference type="GO" id="GO:0005886">
    <property type="term" value="C:plasma membrane"/>
    <property type="evidence" value="ECO:0007669"/>
    <property type="project" value="TreeGrafter"/>
</dbReference>
<sequence length="176" mass="19510">MVAFSECVLIVLLVDSSKAGPNCLPIYNKVILLVHWLLTTWGSILFEGPYSWANFTILALGVWSVAQPDSVDAISMFLGGLLATILLDIIHISIFYPRNTISDTSRFSAGMAILSLLLKPFSCYLVHHMYCERGGELHFHSDFLRPSQERSAYQTIDSTEEPADPFAGREARGPDA</sequence>
<gene>
    <name evidence="8" type="ORF">GW7_09098</name>
</gene>
<feature type="signal peptide" evidence="7">
    <location>
        <begin position="1"/>
        <end position="19"/>
    </location>
</feature>
<keyword evidence="8" id="KW-0675">Receptor</keyword>
<comment type="subcellular location">
    <subcellularLocation>
        <location evidence="1">Membrane</location>
        <topology evidence="1">Multi-pass membrane protein</topology>
    </subcellularLocation>
</comment>
<organism evidence="8 9">
    <name type="scientific">Heterocephalus glaber</name>
    <name type="common">Naked mole rat</name>
    <dbReference type="NCBI Taxonomy" id="10181"/>
    <lineage>
        <taxon>Eukaryota</taxon>
        <taxon>Metazoa</taxon>
        <taxon>Chordata</taxon>
        <taxon>Craniata</taxon>
        <taxon>Vertebrata</taxon>
        <taxon>Euteleostomi</taxon>
        <taxon>Mammalia</taxon>
        <taxon>Eutheria</taxon>
        <taxon>Euarchontoglires</taxon>
        <taxon>Glires</taxon>
        <taxon>Rodentia</taxon>
        <taxon>Hystricomorpha</taxon>
        <taxon>Bathyergidae</taxon>
        <taxon>Heterocephalus</taxon>
    </lineage>
</organism>
<keyword evidence="7" id="KW-0732">Signal</keyword>
<dbReference type="Proteomes" id="UP000006813">
    <property type="component" value="Unassembled WGS sequence"/>
</dbReference>
<evidence type="ECO:0000256" key="1">
    <source>
        <dbReference type="ARBA" id="ARBA00004141"/>
    </source>
</evidence>
<feature type="transmembrane region" description="Helical" evidence="6">
    <location>
        <begin position="73"/>
        <end position="95"/>
    </location>
</feature>
<keyword evidence="3 6" id="KW-1133">Transmembrane helix</keyword>
<evidence type="ECO:0000313" key="8">
    <source>
        <dbReference type="EMBL" id="EHB16619.1"/>
    </source>
</evidence>
<proteinExistence type="predicted"/>
<evidence type="ECO:0000256" key="2">
    <source>
        <dbReference type="ARBA" id="ARBA00022692"/>
    </source>
</evidence>